<dbReference type="HOGENOM" id="CLU_049344_6_0_4"/>
<feature type="domain" description="Methyltransferase type 11" evidence="4">
    <location>
        <begin position="46"/>
        <end position="136"/>
    </location>
</feature>
<reference evidence="5 6" key="1">
    <citation type="submission" date="2009-02" db="EMBL/GenBank/DDBJ databases">
        <title>The Genome Sequence of Oxalobacter formigenes OXCC13.</title>
        <authorList>
            <consortium name="The Broad Institute Genome Sequencing Platform"/>
            <person name="Ward D."/>
            <person name="Young S.K."/>
            <person name="Kodira C.D."/>
            <person name="Zeng Q."/>
            <person name="Koehrsen M."/>
            <person name="Alvarado L."/>
            <person name="Berlin A."/>
            <person name="Borenstein D."/>
            <person name="Chen Z."/>
            <person name="Engels R."/>
            <person name="Freedman E."/>
            <person name="Gellesch M."/>
            <person name="Goldberg J."/>
            <person name="Griggs A."/>
            <person name="Gujja S."/>
            <person name="Heiman D."/>
            <person name="Hepburn T."/>
            <person name="Howarth C."/>
            <person name="Jen D."/>
            <person name="Larson L."/>
            <person name="Lewis B."/>
            <person name="Mehta T."/>
            <person name="Park D."/>
            <person name="Pearson M."/>
            <person name="Roberts A."/>
            <person name="Saif S."/>
            <person name="Shea T."/>
            <person name="Shenoy N."/>
            <person name="Sisk P."/>
            <person name="Stolte C."/>
            <person name="Sykes S."/>
            <person name="Walk T."/>
            <person name="White J."/>
            <person name="Yandava C."/>
            <person name="Allison M.J."/>
            <person name="Lander E."/>
            <person name="Nusbaum C."/>
            <person name="Galagan J."/>
            <person name="Birren B."/>
        </authorList>
    </citation>
    <scope>NUCLEOTIDE SEQUENCE [LARGE SCALE GENOMIC DNA]</scope>
    <source>
        <strain evidence="5 6">OXCC13</strain>
    </source>
</reference>
<dbReference type="AlphaFoldDB" id="C3XAC5"/>
<dbReference type="RefSeq" id="WP_005881103.1">
    <property type="nucleotide sequence ID" value="NZ_CP019430.1"/>
</dbReference>
<keyword evidence="6" id="KW-1185">Reference proteome</keyword>
<name>C3XAC5_OXAFO</name>
<protein>
    <submittedName>
        <fullName evidence="5">Methyltransferase domain protein</fullName>
    </submittedName>
</protein>
<dbReference type="SUPFAM" id="SSF53335">
    <property type="entry name" value="S-adenosyl-L-methionine-dependent methyltransferases"/>
    <property type="match status" value="1"/>
</dbReference>
<comment type="similarity">
    <text evidence="1">Belongs to the methyltransferase superfamily.</text>
</comment>
<dbReference type="InterPro" id="IPR013216">
    <property type="entry name" value="Methyltransf_11"/>
</dbReference>
<dbReference type="Pfam" id="PF08241">
    <property type="entry name" value="Methyltransf_11"/>
    <property type="match status" value="1"/>
</dbReference>
<evidence type="ECO:0000256" key="2">
    <source>
        <dbReference type="ARBA" id="ARBA00022603"/>
    </source>
</evidence>
<dbReference type="OrthoDB" id="9797252at2"/>
<dbReference type="Proteomes" id="UP000005089">
    <property type="component" value="Unassembled WGS sequence"/>
</dbReference>
<dbReference type="InterPro" id="IPR029063">
    <property type="entry name" value="SAM-dependent_MTases_sf"/>
</dbReference>
<evidence type="ECO:0000313" key="6">
    <source>
        <dbReference type="Proteomes" id="UP000005089"/>
    </source>
</evidence>
<evidence type="ECO:0000313" key="5">
    <source>
        <dbReference type="EMBL" id="EEO30151.1"/>
    </source>
</evidence>
<dbReference type="eggNOG" id="COG2226">
    <property type="taxonomic scope" value="Bacteria"/>
</dbReference>
<accession>C3XAC5</accession>
<keyword evidence="2 5" id="KW-0489">Methyltransferase</keyword>
<dbReference type="GeneID" id="77134846"/>
<sequence>MDSSVTKNAGRFTGFADVYDQARPAMPFYPVKIIRTYLGRKPQQVVDLGCGTGLSSLVWKGQCEKLTGIEPSDDMLAVAKLKETEGISFKKGFSGATGLENASVDAVVCSQSFHWMEPESTLAEVNRILKPGGVFATVDCDWPPVCHWQAEKAYTELFRKVLEIEETNLDVKNSFVRWNKEGHLANIRRSGVFTYAREIVFSNTEKCTSERLAELAKSQGGLQTILKKAPEMIEKDLVVFEKAVSATFGQDEFDIDFGYRMRIGVK</sequence>
<evidence type="ECO:0000256" key="1">
    <source>
        <dbReference type="ARBA" id="ARBA00008361"/>
    </source>
</evidence>
<dbReference type="GO" id="GO:0032259">
    <property type="term" value="P:methylation"/>
    <property type="evidence" value="ECO:0007669"/>
    <property type="project" value="UniProtKB-KW"/>
</dbReference>
<proteinExistence type="inferred from homology"/>
<dbReference type="GO" id="GO:0008757">
    <property type="term" value="F:S-adenosylmethionine-dependent methyltransferase activity"/>
    <property type="evidence" value="ECO:0007669"/>
    <property type="project" value="InterPro"/>
</dbReference>
<dbReference type="PANTHER" id="PTHR44942">
    <property type="entry name" value="METHYLTRANSF_11 DOMAIN-CONTAINING PROTEIN"/>
    <property type="match status" value="1"/>
</dbReference>
<dbReference type="InterPro" id="IPR051052">
    <property type="entry name" value="Diverse_substrate_MTase"/>
</dbReference>
<organism evidence="5 6">
    <name type="scientific">Oxalobacter formigenes OXCC13</name>
    <dbReference type="NCBI Taxonomy" id="556269"/>
    <lineage>
        <taxon>Bacteria</taxon>
        <taxon>Pseudomonadati</taxon>
        <taxon>Pseudomonadota</taxon>
        <taxon>Betaproteobacteria</taxon>
        <taxon>Burkholderiales</taxon>
        <taxon>Oxalobacteraceae</taxon>
        <taxon>Oxalobacter</taxon>
    </lineage>
</organism>
<dbReference type="Gene3D" id="3.40.50.150">
    <property type="entry name" value="Vaccinia Virus protein VP39"/>
    <property type="match status" value="1"/>
</dbReference>
<gene>
    <name evidence="5" type="ORF">OFBG_01179</name>
</gene>
<evidence type="ECO:0000256" key="3">
    <source>
        <dbReference type="ARBA" id="ARBA00022679"/>
    </source>
</evidence>
<dbReference type="PANTHER" id="PTHR44942:SF4">
    <property type="entry name" value="METHYLTRANSFERASE TYPE 11 DOMAIN-CONTAINING PROTEIN"/>
    <property type="match status" value="1"/>
</dbReference>
<keyword evidence="3 5" id="KW-0808">Transferase</keyword>
<dbReference type="EMBL" id="GG658170">
    <property type="protein sequence ID" value="EEO30151.1"/>
    <property type="molecule type" value="Genomic_DNA"/>
</dbReference>
<dbReference type="STRING" id="847.BRW83_0954"/>
<evidence type="ECO:0000259" key="4">
    <source>
        <dbReference type="Pfam" id="PF08241"/>
    </source>
</evidence>
<dbReference type="CDD" id="cd02440">
    <property type="entry name" value="AdoMet_MTases"/>
    <property type="match status" value="1"/>
</dbReference>